<reference evidence="1 2" key="1">
    <citation type="submission" date="2020-04" db="EMBL/GenBank/DDBJ databases">
        <title>Perkinsus olseni comparative genomics.</title>
        <authorList>
            <person name="Bogema D.R."/>
        </authorList>
    </citation>
    <scope>NUCLEOTIDE SEQUENCE [LARGE SCALE GENOMIC DNA]</scope>
    <source>
        <strain evidence="1">ATCC PRA-205</strain>
    </source>
</reference>
<comment type="caution">
    <text evidence="1">The sequence shown here is derived from an EMBL/GenBank/DDBJ whole genome shotgun (WGS) entry which is preliminary data.</text>
</comment>
<evidence type="ECO:0000313" key="2">
    <source>
        <dbReference type="Proteomes" id="UP000574390"/>
    </source>
</evidence>
<organism evidence="1 2">
    <name type="scientific">Perkinsus olseni</name>
    <name type="common">Perkinsus atlanticus</name>
    <dbReference type="NCBI Taxonomy" id="32597"/>
    <lineage>
        <taxon>Eukaryota</taxon>
        <taxon>Sar</taxon>
        <taxon>Alveolata</taxon>
        <taxon>Perkinsozoa</taxon>
        <taxon>Perkinsea</taxon>
        <taxon>Perkinsida</taxon>
        <taxon>Perkinsidae</taxon>
        <taxon>Perkinsus</taxon>
    </lineage>
</organism>
<dbReference type="EMBL" id="JABANM010005105">
    <property type="protein sequence ID" value="KAF4748177.1"/>
    <property type="molecule type" value="Genomic_DNA"/>
</dbReference>
<protein>
    <submittedName>
        <fullName evidence="1">Uncharacterized protein</fullName>
    </submittedName>
</protein>
<gene>
    <name evidence="1" type="ORF">FOZ62_000769</name>
</gene>
<accession>A0A7J6TTV1</accession>
<dbReference type="AlphaFoldDB" id="A0A7J6TTV1"/>
<sequence length="124" mass="13208">ATLSRVEPLRDCLTTCLYFTPKLRSSLIVSEFSGQQVDRWTEHVTAVPVLSVTANGLPVIASVVDSSASSTNKLRFSVIGLTRAIDDTLKSHPDAAVAFPLTLLMQGGKVLSPASSLRLACVHS</sequence>
<evidence type="ECO:0000313" key="1">
    <source>
        <dbReference type="EMBL" id="KAF4748177.1"/>
    </source>
</evidence>
<dbReference type="Proteomes" id="UP000574390">
    <property type="component" value="Unassembled WGS sequence"/>
</dbReference>
<name>A0A7J6TTV1_PEROL</name>
<feature type="non-terminal residue" evidence="1">
    <location>
        <position position="1"/>
    </location>
</feature>
<proteinExistence type="predicted"/>